<dbReference type="PANTHER" id="PTHR11820">
    <property type="entry name" value="ACYLPYRUVASE"/>
    <property type="match status" value="1"/>
</dbReference>
<dbReference type="OrthoDB" id="8582489at2"/>
<evidence type="ECO:0000313" key="6">
    <source>
        <dbReference type="EMBL" id="TFZ06152.1"/>
    </source>
</evidence>
<dbReference type="Gene3D" id="3.90.850.10">
    <property type="entry name" value="Fumarylacetoacetase-like, C-terminal domain"/>
    <property type="match status" value="1"/>
</dbReference>
<comment type="caution">
    <text evidence="6">The sequence shown here is derived from an EMBL/GenBank/DDBJ whole genome shotgun (WGS) entry which is preliminary data.</text>
</comment>
<name>A0A4Z0C5H2_9BURK</name>
<accession>A0A4Z0C5H2</accession>
<protein>
    <submittedName>
        <fullName evidence="6">2-hydroxyhepta-2,4-diene-1,7-dioate isomerase</fullName>
    </submittedName>
</protein>
<evidence type="ECO:0000313" key="7">
    <source>
        <dbReference type="Proteomes" id="UP000298180"/>
    </source>
</evidence>
<dbReference type="GO" id="GO:0018800">
    <property type="term" value="F:5-oxopent-3-ene-1,2,5-tricarboxylate decarboxylase activity"/>
    <property type="evidence" value="ECO:0007669"/>
    <property type="project" value="InterPro"/>
</dbReference>
<evidence type="ECO:0000256" key="3">
    <source>
        <dbReference type="ARBA" id="ARBA00022723"/>
    </source>
</evidence>
<comment type="cofactor">
    <cofactor evidence="1">
        <name>Mg(2+)</name>
        <dbReference type="ChEBI" id="CHEBI:18420"/>
    </cofactor>
</comment>
<dbReference type="InterPro" id="IPR012684">
    <property type="entry name" value="HPA_isomer/decarb_C"/>
</dbReference>
<proteinExistence type="inferred from homology"/>
<evidence type="ECO:0000256" key="1">
    <source>
        <dbReference type="ARBA" id="ARBA00001946"/>
    </source>
</evidence>
<evidence type="ECO:0000256" key="4">
    <source>
        <dbReference type="ARBA" id="ARBA00022801"/>
    </source>
</evidence>
<dbReference type="GO" id="GO:0008704">
    <property type="term" value="F:5-carboxymethyl-2-hydroxymuconate delta-isomerase activity"/>
    <property type="evidence" value="ECO:0007669"/>
    <property type="project" value="InterPro"/>
</dbReference>
<dbReference type="RefSeq" id="WP_135262238.1">
    <property type="nucleotide sequence ID" value="NZ_SMLM01000001.1"/>
</dbReference>
<evidence type="ECO:0000259" key="5">
    <source>
        <dbReference type="Pfam" id="PF01557"/>
    </source>
</evidence>
<gene>
    <name evidence="6" type="ORF">EZ313_05775</name>
</gene>
<dbReference type="EMBL" id="SMLM01000001">
    <property type="protein sequence ID" value="TFZ06152.1"/>
    <property type="molecule type" value="Genomic_DNA"/>
</dbReference>
<sequence length="264" mass="28951">MRQGRVVYGGAVHGCTPAAQSGVRLADGRIVAEQDVQWLAPLEPRTIFTLALNYADHASELAAKSSKEQATFLQAQRSEPVVFLKAANAVIGHRGLTRRPRDAEFMHYECELVVVIGREARNVPRADALQYVRGYTVGNDYAIRNFLEPYYRPNLRVKNRDGATALGPWLVPASEVPDPQKLRLTTHVNGKRVQEGTTADMIHDVASLIEYLSGIMTLSPGDVILTGTPKGSVDVRPGDEVVCEVEGVGRLVNTLVEDWTPAPR</sequence>
<dbReference type="InterPro" id="IPR011234">
    <property type="entry name" value="Fumarylacetoacetase-like_C"/>
</dbReference>
<organism evidence="6 7">
    <name type="scientific">Ramlibacter henchirensis</name>
    <dbReference type="NCBI Taxonomy" id="204072"/>
    <lineage>
        <taxon>Bacteria</taxon>
        <taxon>Pseudomonadati</taxon>
        <taxon>Pseudomonadota</taxon>
        <taxon>Betaproteobacteria</taxon>
        <taxon>Burkholderiales</taxon>
        <taxon>Comamonadaceae</taxon>
        <taxon>Ramlibacter</taxon>
    </lineage>
</organism>
<evidence type="ECO:0000256" key="2">
    <source>
        <dbReference type="ARBA" id="ARBA00010211"/>
    </source>
</evidence>
<comment type="similarity">
    <text evidence="2">Belongs to the FAH family.</text>
</comment>
<dbReference type="InterPro" id="IPR036663">
    <property type="entry name" value="Fumarylacetoacetase_C_sf"/>
</dbReference>
<reference evidence="6 7" key="1">
    <citation type="submission" date="2019-03" db="EMBL/GenBank/DDBJ databases">
        <title>Ramlibacter henchirensis DSM 14656, whole genome shotgun sequence.</title>
        <authorList>
            <person name="Zhang X."/>
            <person name="Feng G."/>
            <person name="Zhu H."/>
        </authorList>
    </citation>
    <scope>NUCLEOTIDE SEQUENCE [LARGE SCALE GENOMIC DNA]</scope>
    <source>
        <strain evidence="6 7">DSM 14656</strain>
    </source>
</reference>
<dbReference type="PANTHER" id="PTHR11820:SF114">
    <property type="entry name" value="4-HYDROXYPHENYLACETATE CATABOLISM PROTEIN"/>
    <property type="match status" value="1"/>
</dbReference>
<dbReference type="GO" id="GO:0046872">
    <property type="term" value="F:metal ion binding"/>
    <property type="evidence" value="ECO:0007669"/>
    <property type="project" value="UniProtKB-KW"/>
</dbReference>
<dbReference type="Proteomes" id="UP000298180">
    <property type="component" value="Unassembled WGS sequence"/>
</dbReference>
<dbReference type="SUPFAM" id="SSF56529">
    <property type="entry name" value="FAH"/>
    <property type="match status" value="1"/>
</dbReference>
<keyword evidence="6" id="KW-0413">Isomerase</keyword>
<dbReference type="GO" id="GO:0016787">
    <property type="term" value="F:hydrolase activity"/>
    <property type="evidence" value="ECO:0007669"/>
    <property type="project" value="UniProtKB-KW"/>
</dbReference>
<keyword evidence="4" id="KW-0378">Hydrolase</keyword>
<dbReference type="AlphaFoldDB" id="A0A4Z0C5H2"/>
<keyword evidence="3" id="KW-0479">Metal-binding</keyword>
<keyword evidence="7" id="KW-1185">Reference proteome</keyword>
<dbReference type="Pfam" id="PF01557">
    <property type="entry name" value="FAA_hydrolase"/>
    <property type="match status" value="1"/>
</dbReference>
<feature type="domain" description="Fumarylacetoacetase-like C-terminal" evidence="5">
    <location>
        <begin position="46"/>
        <end position="256"/>
    </location>
</feature>
<dbReference type="GO" id="GO:1901023">
    <property type="term" value="P:4-hydroxyphenylacetate catabolic process"/>
    <property type="evidence" value="ECO:0007669"/>
    <property type="project" value="InterPro"/>
</dbReference>
<dbReference type="NCBIfam" id="TIGR02303">
    <property type="entry name" value="HpaG-C-term"/>
    <property type="match status" value="1"/>
</dbReference>
<dbReference type="FunFam" id="3.90.850.10:FF:000002">
    <property type="entry name" value="2-hydroxyhepta-2,4-diene-1,7-dioate isomerase"/>
    <property type="match status" value="1"/>
</dbReference>